<protein>
    <submittedName>
        <fullName evidence="1">Uncharacterized protein</fullName>
    </submittedName>
</protein>
<organism evidence="1 2">
    <name type="scientific">Caenimonas sedimenti</name>
    <dbReference type="NCBI Taxonomy" id="2596921"/>
    <lineage>
        <taxon>Bacteria</taxon>
        <taxon>Pseudomonadati</taxon>
        <taxon>Pseudomonadota</taxon>
        <taxon>Betaproteobacteria</taxon>
        <taxon>Burkholderiales</taxon>
        <taxon>Comamonadaceae</taxon>
        <taxon>Caenimonas</taxon>
    </lineage>
</organism>
<sequence length="194" mass="21822">MSVLPPARKCRQQLLHVLRTVVISGPVRATAMRTALTTGEFRRYIEEIHAYWPQPRGWEASAFTKFKALLKQGDRYEQRGRKLPAVGPRAFQRHQLLREAERSYEAALETIRELVSANPALAHLVDRDLTEDVCLESEGMVRPSGSSHEYAMPISTTEQRSRAAVQRRHIEASLAKLAAHEDVSELPRAGGVAM</sequence>
<evidence type="ECO:0000313" key="2">
    <source>
        <dbReference type="Proteomes" id="UP000318199"/>
    </source>
</evidence>
<keyword evidence="2" id="KW-1185">Reference proteome</keyword>
<name>A0A562ZXZ5_9BURK</name>
<reference evidence="1 2" key="1">
    <citation type="submission" date="2019-07" db="EMBL/GenBank/DDBJ databases">
        <title>Caenimonas sedimenti sp. nov., isolated from activated sludge.</title>
        <authorList>
            <person name="Xu J."/>
        </authorList>
    </citation>
    <scope>NUCLEOTIDE SEQUENCE [LARGE SCALE GENOMIC DNA]</scope>
    <source>
        <strain evidence="1 2">HX-9-20</strain>
    </source>
</reference>
<dbReference type="RefSeq" id="WP_145890424.1">
    <property type="nucleotide sequence ID" value="NZ_VOBQ01000002.1"/>
</dbReference>
<comment type="caution">
    <text evidence="1">The sequence shown here is derived from an EMBL/GenBank/DDBJ whole genome shotgun (WGS) entry which is preliminary data.</text>
</comment>
<gene>
    <name evidence="1" type="ORF">FN976_01960</name>
</gene>
<accession>A0A562ZXZ5</accession>
<dbReference type="Proteomes" id="UP000318199">
    <property type="component" value="Unassembled WGS sequence"/>
</dbReference>
<dbReference type="EMBL" id="VOBQ01000002">
    <property type="protein sequence ID" value="TWO73024.1"/>
    <property type="molecule type" value="Genomic_DNA"/>
</dbReference>
<proteinExistence type="predicted"/>
<dbReference type="AlphaFoldDB" id="A0A562ZXZ5"/>
<evidence type="ECO:0000313" key="1">
    <source>
        <dbReference type="EMBL" id="TWO73024.1"/>
    </source>
</evidence>